<protein>
    <submittedName>
        <fullName evidence="1">Uncharacterized protein</fullName>
    </submittedName>
</protein>
<name>A0ABD1GZV8_SALDI</name>
<comment type="caution">
    <text evidence="1">The sequence shown here is derived from an EMBL/GenBank/DDBJ whole genome shotgun (WGS) entry which is preliminary data.</text>
</comment>
<dbReference type="Proteomes" id="UP001567538">
    <property type="component" value="Unassembled WGS sequence"/>
</dbReference>
<dbReference type="InterPro" id="IPR021788">
    <property type="entry name" value="CPP1-like"/>
</dbReference>
<reference evidence="1 2" key="1">
    <citation type="submission" date="2024-06" db="EMBL/GenBank/DDBJ databases">
        <title>A chromosome level genome sequence of Diviner's sage (Salvia divinorum).</title>
        <authorList>
            <person name="Ford S.A."/>
            <person name="Ro D.-K."/>
            <person name="Ness R.W."/>
            <person name="Phillips M.A."/>
        </authorList>
    </citation>
    <scope>NUCLEOTIDE SEQUENCE [LARGE SCALE GENOMIC DNA]</scope>
    <source>
        <strain evidence="1">SAF-2024a</strain>
        <tissue evidence="1">Leaf</tissue>
    </source>
</reference>
<dbReference type="PANTHER" id="PTHR33372:SF5">
    <property type="entry name" value="PROTEIN CHLOROPLAST J-LIKE DOMAIN 1, CHLOROPLASTIC"/>
    <property type="match status" value="1"/>
</dbReference>
<dbReference type="PANTHER" id="PTHR33372">
    <property type="match status" value="1"/>
</dbReference>
<dbReference type="EMBL" id="JBEAFC010000007">
    <property type="protein sequence ID" value="KAL1549703.1"/>
    <property type="molecule type" value="Genomic_DNA"/>
</dbReference>
<accession>A0ABD1GZV8</accession>
<gene>
    <name evidence="1" type="ORF">AAHA92_17774</name>
</gene>
<dbReference type="AlphaFoldDB" id="A0ABD1GZV8"/>
<proteinExistence type="predicted"/>
<dbReference type="Pfam" id="PF11833">
    <property type="entry name" value="CPP1-like"/>
    <property type="match status" value="1"/>
</dbReference>
<keyword evidence="2" id="KW-1185">Reference proteome</keyword>
<sequence length="186" mass="21644">MCCSNTRIMLKWEEFIKIRARQSRAIDCDSNDEQLRARPGSNNKSSRARYMHVFCMFEFEVSIDTEFGPFCMRRIYGIEQKVLGVNPLEGFDMVKAAYSKKRKDAERRDDEVAAAQLEKAYEKIMMSQLKKRKNGETFGSFKVSKDIKYADKLPVIPWAPRFTKSEAKDIQINMAISTVFNFHLNV</sequence>
<evidence type="ECO:0000313" key="2">
    <source>
        <dbReference type="Proteomes" id="UP001567538"/>
    </source>
</evidence>
<evidence type="ECO:0000313" key="1">
    <source>
        <dbReference type="EMBL" id="KAL1549703.1"/>
    </source>
</evidence>
<organism evidence="1 2">
    <name type="scientific">Salvia divinorum</name>
    <name type="common">Maria pastora</name>
    <name type="synonym">Diviner's sage</name>
    <dbReference type="NCBI Taxonomy" id="28513"/>
    <lineage>
        <taxon>Eukaryota</taxon>
        <taxon>Viridiplantae</taxon>
        <taxon>Streptophyta</taxon>
        <taxon>Embryophyta</taxon>
        <taxon>Tracheophyta</taxon>
        <taxon>Spermatophyta</taxon>
        <taxon>Magnoliopsida</taxon>
        <taxon>eudicotyledons</taxon>
        <taxon>Gunneridae</taxon>
        <taxon>Pentapetalae</taxon>
        <taxon>asterids</taxon>
        <taxon>lamiids</taxon>
        <taxon>Lamiales</taxon>
        <taxon>Lamiaceae</taxon>
        <taxon>Nepetoideae</taxon>
        <taxon>Mentheae</taxon>
        <taxon>Salviinae</taxon>
        <taxon>Salvia</taxon>
        <taxon>Salvia subgen. Calosphace</taxon>
    </lineage>
</organism>